<dbReference type="NCBIfam" id="TIGR02385">
    <property type="entry name" value="RelE_StbE"/>
    <property type="match status" value="1"/>
</dbReference>
<dbReference type="Proteomes" id="UP000266376">
    <property type="component" value="Unassembled WGS sequence"/>
</dbReference>
<dbReference type="EMBL" id="QSQQ01000007">
    <property type="protein sequence ID" value="RGK48688.1"/>
    <property type="molecule type" value="Genomic_DNA"/>
</dbReference>
<dbReference type="InterPro" id="IPR007712">
    <property type="entry name" value="RelE/ParE_toxin"/>
</dbReference>
<evidence type="ECO:0000313" key="21">
    <source>
        <dbReference type="Proteomes" id="UP000283652"/>
    </source>
</evidence>
<dbReference type="EMBL" id="QRVU01000006">
    <property type="protein sequence ID" value="RGS73041.1"/>
    <property type="molecule type" value="Genomic_DNA"/>
</dbReference>
<evidence type="ECO:0000313" key="15">
    <source>
        <dbReference type="EMBL" id="RHN13533.1"/>
    </source>
</evidence>
<reference evidence="16 17" key="1">
    <citation type="submission" date="2018-08" db="EMBL/GenBank/DDBJ databases">
        <title>A genome reference for cultivated species of the human gut microbiota.</title>
        <authorList>
            <person name="Zou Y."/>
            <person name="Xue W."/>
            <person name="Luo G."/>
        </authorList>
    </citation>
    <scope>NUCLEOTIDE SEQUENCE [LARGE SCALE GENOMIC DNA]</scope>
    <source>
        <strain evidence="11 19">AF12-11</strain>
        <strain evidence="10 20">AF19-4AC</strain>
        <strain evidence="9 26">AF21-25</strain>
        <strain evidence="8 21">AF25-11</strain>
        <strain evidence="15 25">AF31-13BH</strain>
        <strain evidence="14 22">AM40-15AC</strain>
        <strain evidence="13 24">AM42-8</strain>
        <strain evidence="12 23">AM46-16</strain>
        <strain evidence="7 17">OM02-12</strain>
        <strain evidence="6 18">TF11-11</strain>
        <strain evidence="5 16">TM09-19AC</strain>
    </source>
</reference>
<evidence type="ECO:0000313" key="14">
    <source>
        <dbReference type="EMBL" id="RHB39015.1"/>
    </source>
</evidence>
<evidence type="ECO:0000256" key="3">
    <source>
        <dbReference type="PIRSR" id="PIRSR006156-1"/>
    </source>
</evidence>
<dbReference type="PANTHER" id="PTHR40588:SF1">
    <property type="entry name" value="MRNA INTERFERASE TOXIN YAFQ"/>
    <property type="match status" value="1"/>
</dbReference>
<feature type="active site" description="Proton donor" evidence="3">
    <location>
        <position position="88"/>
    </location>
</feature>
<dbReference type="Gene3D" id="3.30.2310.20">
    <property type="entry name" value="RelE-like"/>
    <property type="match status" value="1"/>
</dbReference>
<evidence type="ECO:0000313" key="20">
    <source>
        <dbReference type="Proteomes" id="UP000283630"/>
    </source>
</evidence>
<evidence type="ECO:0000313" key="25">
    <source>
        <dbReference type="Proteomes" id="UP000285652"/>
    </source>
</evidence>
<evidence type="ECO:0000313" key="26">
    <source>
        <dbReference type="Proteomes" id="UP000285981"/>
    </source>
</evidence>
<dbReference type="Pfam" id="PF15738">
    <property type="entry name" value="YafQ_toxin"/>
    <property type="match status" value="1"/>
</dbReference>
<organism evidence="6 18">
    <name type="scientific">Dorea formicigenerans</name>
    <dbReference type="NCBI Taxonomy" id="39486"/>
    <lineage>
        <taxon>Bacteria</taxon>
        <taxon>Bacillati</taxon>
        <taxon>Bacillota</taxon>
        <taxon>Clostridia</taxon>
        <taxon>Lachnospirales</taxon>
        <taxon>Lachnospiraceae</taxon>
        <taxon>Dorea</taxon>
    </lineage>
</organism>
<evidence type="ECO:0000313" key="9">
    <source>
        <dbReference type="EMBL" id="RGS73041.1"/>
    </source>
</evidence>
<evidence type="ECO:0000313" key="19">
    <source>
        <dbReference type="Proteomes" id="UP000266376"/>
    </source>
</evidence>
<dbReference type="Proteomes" id="UP000285652">
    <property type="component" value="Unassembled WGS sequence"/>
</dbReference>
<dbReference type="EMBL" id="QSAJ01000011">
    <property type="protein sequence ID" value="RGW54139.1"/>
    <property type="molecule type" value="Genomic_DNA"/>
</dbReference>
<dbReference type="RefSeq" id="WP_117494486.1">
    <property type="nucleotide sequence ID" value="NZ_AP031430.1"/>
</dbReference>
<dbReference type="PIRSF" id="PIRSF006156">
    <property type="entry name" value="YafQ"/>
    <property type="match status" value="1"/>
</dbReference>
<name>A0A3E4MFU5_9FIRM</name>
<evidence type="ECO:0000313" key="4">
    <source>
        <dbReference type="EMBL" id="NME56141.1"/>
    </source>
</evidence>
<dbReference type="PANTHER" id="PTHR40588">
    <property type="entry name" value="MRNA INTERFERASE TOXIN YAFQ"/>
    <property type="match status" value="1"/>
</dbReference>
<dbReference type="EMBL" id="JABAFX010000002">
    <property type="protein sequence ID" value="NME56141.1"/>
    <property type="molecule type" value="Genomic_DNA"/>
</dbReference>
<evidence type="ECO:0000313" key="16">
    <source>
        <dbReference type="Proteomes" id="UP000260664"/>
    </source>
</evidence>
<dbReference type="Proteomes" id="UP000260664">
    <property type="component" value="Unassembled WGS sequence"/>
</dbReference>
<evidence type="ECO:0000313" key="27">
    <source>
        <dbReference type="Proteomes" id="UP000580130"/>
    </source>
</evidence>
<dbReference type="FunFam" id="3.30.2310.20:FF:000003">
    <property type="entry name" value="Type II toxin-antitoxin system YafQ family toxin"/>
    <property type="match status" value="1"/>
</dbReference>
<evidence type="ECO:0000313" key="12">
    <source>
        <dbReference type="EMBL" id="RHA01612.1"/>
    </source>
</evidence>
<accession>A0A3E4MFU5</accession>
<dbReference type="Proteomes" id="UP000285642">
    <property type="component" value="Unassembled WGS sequence"/>
</dbReference>
<keyword evidence="1" id="KW-1277">Toxin-antitoxin system</keyword>
<dbReference type="EMBL" id="QSOI01000003">
    <property type="protein sequence ID" value="RGI85792.1"/>
    <property type="molecule type" value="Genomic_DNA"/>
</dbReference>
<dbReference type="EMBL" id="QSFS01000002">
    <property type="protein sequence ID" value="RHA72070.1"/>
    <property type="molecule type" value="Genomic_DNA"/>
</dbReference>
<evidence type="ECO:0000313" key="11">
    <source>
        <dbReference type="EMBL" id="RGW54139.1"/>
    </source>
</evidence>
<dbReference type="GO" id="GO:0006402">
    <property type="term" value="P:mRNA catabolic process"/>
    <property type="evidence" value="ECO:0007669"/>
    <property type="project" value="TreeGrafter"/>
</dbReference>
<comment type="similarity">
    <text evidence="2">Belongs to the RelE toxin family. YafQ subfamily.</text>
</comment>
<dbReference type="Proteomes" id="UP000284962">
    <property type="component" value="Unassembled WGS sequence"/>
</dbReference>
<evidence type="ECO:0000313" key="22">
    <source>
        <dbReference type="Proteomes" id="UP000284883"/>
    </source>
</evidence>
<gene>
    <name evidence="14" type="ORF">DW885_09380</name>
    <name evidence="13" type="ORF">DW924_01820</name>
    <name evidence="12" type="ORF">DW957_02080</name>
    <name evidence="11" type="ORF">DWV67_06115</name>
    <name evidence="10" type="ORF">DWX53_04670</name>
    <name evidence="9" type="ORF">DWX78_01980</name>
    <name evidence="8" type="ORF">DWY33_11265</name>
    <name evidence="15" type="ORF">DWZ24_14100</name>
    <name evidence="7" type="ORF">DXB12_07605</name>
    <name evidence="6" type="ORF">DXD10_06975</name>
    <name evidence="5" type="ORF">DXD84_03625</name>
    <name evidence="4" type="ORF">HF855_01550</name>
</gene>
<evidence type="ECO:0000313" key="7">
    <source>
        <dbReference type="EMBL" id="RGO51187.1"/>
    </source>
</evidence>
<evidence type="ECO:0000313" key="18">
    <source>
        <dbReference type="Proteomes" id="UP000261208"/>
    </source>
</evidence>
<dbReference type="Proteomes" id="UP000580130">
    <property type="component" value="Unassembled WGS sequence"/>
</dbReference>
<sequence length="94" mass="10860">MTKYEIKNTTQFKKDYKLAKRRGLDINLLKGIITKLANGEVLAPKHKDHPLSGDWVGHRECHIQPDWLLVYRYDNDVLVLTLSRTGTHSDLFGL</sequence>
<dbReference type="InterPro" id="IPR004386">
    <property type="entry name" value="Toxin_YafQ-like"/>
</dbReference>
<evidence type="ECO:0000313" key="13">
    <source>
        <dbReference type="EMBL" id="RHA72070.1"/>
    </source>
</evidence>
<dbReference type="EMBL" id="QRWH01000003">
    <property type="protein sequence ID" value="RGT10721.1"/>
    <property type="molecule type" value="Genomic_DNA"/>
</dbReference>
<dbReference type="GO" id="GO:0006415">
    <property type="term" value="P:translational termination"/>
    <property type="evidence" value="ECO:0007669"/>
    <property type="project" value="TreeGrafter"/>
</dbReference>
<evidence type="ECO:0000256" key="1">
    <source>
        <dbReference type="ARBA" id="ARBA00022649"/>
    </source>
</evidence>
<evidence type="ECO:0000313" key="10">
    <source>
        <dbReference type="EMBL" id="RGT10721.1"/>
    </source>
</evidence>
<dbReference type="Proteomes" id="UP000284883">
    <property type="component" value="Unassembled WGS sequence"/>
</dbReference>
<evidence type="ECO:0000313" key="8">
    <source>
        <dbReference type="EMBL" id="RGR57778.1"/>
    </source>
</evidence>
<dbReference type="Proteomes" id="UP000283630">
    <property type="component" value="Unassembled WGS sequence"/>
</dbReference>
<dbReference type="SUPFAM" id="SSF143011">
    <property type="entry name" value="RelE-like"/>
    <property type="match status" value="1"/>
</dbReference>
<dbReference type="EMBL" id="QRQQ01000016">
    <property type="protein sequence ID" value="RHN13533.1"/>
    <property type="molecule type" value="Genomic_DNA"/>
</dbReference>
<dbReference type="EMBL" id="QSGQ01000006">
    <property type="protein sequence ID" value="RHB39015.1"/>
    <property type="molecule type" value="Genomic_DNA"/>
</dbReference>
<dbReference type="Proteomes" id="UP000261208">
    <property type="component" value="Unassembled WGS sequence"/>
</dbReference>
<dbReference type="Proteomes" id="UP000261055">
    <property type="component" value="Unassembled WGS sequence"/>
</dbReference>
<dbReference type="InterPro" id="IPR035093">
    <property type="entry name" value="RelE/ParE_toxin_dom_sf"/>
</dbReference>
<evidence type="ECO:0000256" key="2">
    <source>
        <dbReference type="ARBA" id="ARBA00061366"/>
    </source>
</evidence>
<dbReference type="EMBL" id="QRUK01000022">
    <property type="protein sequence ID" value="RGR57778.1"/>
    <property type="molecule type" value="Genomic_DNA"/>
</dbReference>
<comment type="caution">
    <text evidence="6">The sequence shown here is derived from an EMBL/GenBank/DDBJ whole genome shotgun (WGS) entry which is preliminary data.</text>
</comment>
<dbReference type="Proteomes" id="UP000285981">
    <property type="component" value="Unassembled WGS sequence"/>
</dbReference>
<keyword evidence="17" id="KW-1185">Reference proteome</keyword>
<dbReference type="Proteomes" id="UP000283652">
    <property type="component" value="Unassembled WGS sequence"/>
</dbReference>
<protein>
    <submittedName>
        <fullName evidence="6">Type II toxin-antitoxin system YafQ family toxin</fullName>
    </submittedName>
</protein>
<reference evidence="4 27" key="2">
    <citation type="submission" date="2020-04" db="EMBL/GenBank/DDBJ databases">
        <authorList>
            <person name="Hitch T.C.A."/>
            <person name="Wylensek D."/>
            <person name="Clavel T."/>
        </authorList>
    </citation>
    <scope>NUCLEOTIDE SEQUENCE [LARGE SCALE GENOMIC DNA]</scope>
    <source>
        <strain evidence="4 27">BSM-383-APC-5F</strain>
    </source>
</reference>
<dbReference type="GO" id="GO:0004521">
    <property type="term" value="F:RNA endonuclease activity"/>
    <property type="evidence" value="ECO:0007669"/>
    <property type="project" value="TreeGrafter"/>
</dbReference>
<dbReference type="EMBL" id="QSEW01000002">
    <property type="protein sequence ID" value="RHA01612.1"/>
    <property type="molecule type" value="Genomic_DNA"/>
</dbReference>
<evidence type="ECO:0000313" key="5">
    <source>
        <dbReference type="EMBL" id="RGI85792.1"/>
    </source>
</evidence>
<proteinExistence type="inferred from homology"/>
<evidence type="ECO:0000313" key="6">
    <source>
        <dbReference type="EMBL" id="RGK48688.1"/>
    </source>
</evidence>
<evidence type="ECO:0000313" key="24">
    <source>
        <dbReference type="Proteomes" id="UP000285642"/>
    </source>
</evidence>
<evidence type="ECO:0000313" key="23">
    <source>
        <dbReference type="Proteomes" id="UP000284962"/>
    </source>
</evidence>
<evidence type="ECO:0000313" key="17">
    <source>
        <dbReference type="Proteomes" id="UP000261055"/>
    </source>
</evidence>
<dbReference type="EMBL" id="QSVQ01000007">
    <property type="protein sequence ID" value="RGO51187.1"/>
    <property type="molecule type" value="Genomic_DNA"/>
</dbReference>
<dbReference type="AlphaFoldDB" id="A0A3E4MFU5"/>